<organism evidence="2 3">
    <name type="scientific">Phormidesmis priestleyi</name>
    <dbReference type="NCBI Taxonomy" id="268141"/>
    <lineage>
        <taxon>Bacteria</taxon>
        <taxon>Bacillati</taxon>
        <taxon>Cyanobacteriota</taxon>
        <taxon>Cyanophyceae</taxon>
        <taxon>Leptolyngbyales</taxon>
        <taxon>Leptolyngbyaceae</taxon>
        <taxon>Phormidesmis</taxon>
    </lineage>
</organism>
<dbReference type="Gene3D" id="3.10.560.10">
    <property type="entry name" value="Outer membrane lipoprotein wza domain like"/>
    <property type="match status" value="2"/>
</dbReference>
<evidence type="ECO:0000313" key="3">
    <source>
        <dbReference type="Proteomes" id="UP000249794"/>
    </source>
</evidence>
<sequence>GGIKPSADIRNIQVRRITRSGAEQLINLDFWQLLQAGDLSQDLVLQQGDTVIIPVASESTPSEIAQLTAANFSPDTVNINVVGEVERPGTLQVSPNTTLNQAVLAAGGFNNRATETVELLRLNPNGTVTQRQVEVDLAQGIDEEKNPLILNNDVVVVGRNGRARFNDAVGGILSPFLQILAPLRLFF</sequence>
<evidence type="ECO:0000259" key="1">
    <source>
        <dbReference type="Pfam" id="PF10531"/>
    </source>
</evidence>
<accession>A0A2W4X788</accession>
<reference evidence="2 3" key="2">
    <citation type="submission" date="2018-06" db="EMBL/GenBank/DDBJ databases">
        <title>Metagenomic assembly of (sub)arctic Cyanobacteria and their associated microbiome from non-axenic cultures.</title>
        <authorList>
            <person name="Baurain D."/>
        </authorList>
    </citation>
    <scope>NUCLEOTIDE SEQUENCE [LARGE SCALE GENOMIC DNA]</scope>
    <source>
        <strain evidence="2">ULC027bin1</strain>
    </source>
</reference>
<dbReference type="InterPro" id="IPR019554">
    <property type="entry name" value="Soluble_ligand-bd"/>
</dbReference>
<evidence type="ECO:0000313" key="2">
    <source>
        <dbReference type="EMBL" id="PZO50219.1"/>
    </source>
</evidence>
<proteinExistence type="predicted"/>
<gene>
    <name evidence="2" type="ORF">DCF15_16155</name>
</gene>
<feature type="non-terminal residue" evidence="2">
    <location>
        <position position="1"/>
    </location>
</feature>
<name>A0A2W4X788_9CYAN</name>
<comment type="caution">
    <text evidence="2">The sequence shown here is derived from an EMBL/GenBank/DDBJ whole genome shotgun (WGS) entry which is preliminary data.</text>
</comment>
<dbReference type="PANTHER" id="PTHR33619">
    <property type="entry name" value="POLYSACCHARIDE EXPORT PROTEIN GFCE-RELATED"/>
    <property type="match status" value="1"/>
</dbReference>
<feature type="domain" description="Soluble ligand binding" evidence="1">
    <location>
        <begin position="80"/>
        <end position="130"/>
    </location>
</feature>
<dbReference type="EMBL" id="QBMP01000195">
    <property type="protein sequence ID" value="PZO50219.1"/>
    <property type="molecule type" value="Genomic_DNA"/>
</dbReference>
<reference evidence="3" key="1">
    <citation type="submission" date="2018-04" db="EMBL/GenBank/DDBJ databases">
        <authorList>
            <person name="Cornet L."/>
        </authorList>
    </citation>
    <scope>NUCLEOTIDE SEQUENCE [LARGE SCALE GENOMIC DNA]</scope>
</reference>
<dbReference type="AlphaFoldDB" id="A0A2W4X788"/>
<dbReference type="Pfam" id="PF10531">
    <property type="entry name" value="SLBB"/>
    <property type="match status" value="1"/>
</dbReference>
<protein>
    <recommendedName>
        <fullName evidence="1">Soluble ligand binding domain-containing protein</fullName>
    </recommendedName>
</protein>
<dbReference type="InterPro" id="IPR049712">
    <property type="entry name" value="Poly_export"/>
</dbReference>
<dbReference type="Proteomes" id="UP000249794">
    <property type="component" value="Unassembled WGS sequence"/>
</dbReference>
<dbReference type="GO" id="GO:0015159">
    <property type="term" value="F:polysaccharide transmembrane transporter activity"/>
    <property type="evidence" value="ECO:0007669"/>
    <property type="project" value="InterPro"/>
</dbReference>
<dbReference type="PANTHER" id="PTHR33619:SF3">
    <property type="entry name" value="POLYSACCHARIDE EXPORT PROTEIN GFCE-RELATED"/>
    <property type="match status" value="1"/>
</dbReference>